<dbReference type="GO" id="GO:0006633">
    <property type="term" value="P:fatty acid biosynthetic process"/>
    <property type="evidence" value="ECO:0007669"/>
    <property type="project" value="TreeGrafter"/>
</dbReference>
<dbReference type="GO" id="GO:0004312">
    <property type="term" value="F:fatty acid synthase activity"/>
    <property type="evidence" value="ECO:0007669"/>
    <property type="project" value="TreeGrafter"/>
</dbReference>
<dbReference type="Pfam" id="PF08242">
    <property type="entry name" value="Methyltransf_12"/>
    <property type="match status" value="1"/>
</dbReference>
<dbReference type="Gene3D" id="3.40.47.10">
    <property type="match status" value="1"/>
</dbReference>
<reference evidence="13" key="1">
    <citation type="submission" date="2020-06" db="EMBL/GenBank/DDBJ databases">
        <title>Draft genome sequences of strains closely related to Aspergillus parafelis and Aspergillus hiratsukae.</title>
        <authorList>
            <person name="Dos Santos R.A.C."/>
            <person name="Rivero-Menendez O."/>
            <person name="Steenwyk J.L."/>
            <person name="Mead M.E."/>
            <person name="Goldman G.H."/>
            <person name="Alastruey-Izquierdo A."/>
            <person name="Rokas A."/>
        </authorList>
    </citation>
    <scope>NUCLEOTIDE SEQUENCE</scope>
    <source>
        <strain evidence="13">CNM-CM7691</strain>
    </source>
</reference>
<dbReference type="InterPro" id="IPR016035">
    <property type="entry name" value="Acyl_Trfase/lysoPLipase"/>
</dbReference>
<feature type="active site" description="Proton acceptor; for dehydratase activity" evidence="7">
    <location>
        <position position="1340"/>
    </location>
</feature>
<dbReference type="PROSITE" id="PS00012">
    <property type="entry name" value="PHOSPHOPANTETHEINE"/>
    <property type="match status" value="2"/>
</dbReference>
<feature type="domain" description="PKS/mFAS DH" evidence="12">
    <location>
        <begin position="1309"/>
        <end position="1596"/>
    </location>
</feature>
<dbReference type="SUPFAM" id="SSF48264">
    <property type="entry name" value="Cytochrome P450"/>
    <property type="match status" value="1"/>
</dbReference>
<evidence type="ECO:0000256" key="3">
    <source>
        <dbReference type="ARBA" id="ARBA00022553"/>
    </source>
</evidence>
<dbReference type="InterPro" id="IPR020841">
    <property type="entry name" value="PKS_Beta-ketoAc_synthase_dom"/>
</dbReference>
<dbReference type="GO" id="GO:0006508">
    <property type="term" value="P:proteolysis"/>
    <property type="evidence" value="ECO:0007669"/>
    <property type="project" value="InterPro"/>
</dbReference>
<dbReference type="GO" id="GO:0031177">
    <property type="term" value="F:phosphopantetheine binding"/>
    <property type="evidence" value="ECO:0007669"/>
    <property type="project" value="InterPro"/>
</dbReference>
<keyword evidence="14" id="KW-1185">Reference proteome</keyword>
<dbReference type="Gene3D" id="3.10.129.110">
    <property type="entry name" value="Polyketide synthase dehydratase"/>
    <property type="match status" value="1"/>
</dbReference>
<comment type="pathway">
    <text evidence="1">Secondary metabolite biosynthesis; terpenoid biosynthesis.</text>
</comment>
<evidence type="ECO:0000313" key="13">
    <source>
        <dbReference type="EMBL" id="KAF7184709.1"/>
    </source>
</evidence>
<dbReference type="InterPro" id="IPR016039">
    <property type="entry name" value="Thiolase-like"/>
</dbReference>
<dbReference type="Gene3D" id="3.40.50.150">
    <property type="entry name" value="Vaccinia Virus protein VP39"/>
    <property type="match status" value="1"/>
</dbReference>
<dbReference type="GO" id="GO:0020037">
    <property type="term" value="F:heme binding"/>
    <property type="evidence" value="ECO:0007669"/>
    <property type="project" value="InterPro"/>
</dbReference>
<dbReference type="PROSITE" id="PS52004">
    <property type="entry name" value="KS3_2"/>
    <property type="match status" value="1"/>
</dbReference>
<feature type="transmembrane region" description="Helical" evidence="9">
    <location>
        <begin position="12"/>
        <end position="29"/>
    </location>
</feature>
<dbReference type="InterPro" id="IPR049900">
    <property type="entry name" value="PKS_mFAS_DH"/>
</dbReference>
<keyword evidence="9" id="KW-0812">Transmembrane</keyword>
<gene>
    <name evidence="13" type="ORF">CNMCM7691_006132</name>
</gene>
<proteinExistence type="predicted"/>
<evidence type="ECO:0000256" key="9">
    <source>
        <dbReference type="SAM" id="Phobius"/>
    </source>
</evidence>
<dbReference type="GO" id="GO:0032259">
    <property type="term" value="P:methylation"/>
    <property type="evidence" value="ECO:0007669"/>
    <property type="project" value="UniProtKB-KW"/>
</dbReference>
<keyword evidence="4" id="KW-0489">Methyltransferase</keyword>
<dbReference type="PROSITE" id="PS50075">
    <property type="entry name" value="CARRIER"/>
    <property type="match status" value="2"/>
</dbReference>
<dbReference type="InterPro" id="IPR014030">
    <property type="entry name" value="Ketoacyl_synth_N"/>
</dbReference>
<dbReference type="Gene3D" id="3.40.50.1820">
    <property type="entry name" value="alpha/beta hydrolase"/>
    <property type="match status" value="1"/>
</dbReference>
<feature type="region of interest" description="Disordered" evidence="8">
    <location>
        <begin position="1734"/>
        <end position="1756"/>
    </location>
</feature>
<keyword evidence="5" id="KW-0808">Transferase</keyword>
<keyword evidence="9" id="KW-0472">Membrane</keyword>
<dbReference type="SMART" id="SM00823">
    <property type="entry name" value="PKS_PP"/>
    <property type="match status" value="2"/>
</dbReference>
<dbReference type="Pfam" id="PF00109">
    <property type="entry name" value="ketoacyl-synt"/>
    <property type="match status" value="1"/>
</dbReference>
<feature type="domain" description="Carrier" evidence="10">
    <location>
        <begin position="1753"/>
        <end position="1830"/>
    </location>
</feature>
<keyword evidence="6" id="KW-0511">Multifunctional enzyme</keyword>
<evidence type="ECO:0000259" key="12">
    <source>
        <dbReference type="PROSITE" id="PS52019"/>
    </source>
</evidence>
<dbReference type="InterPro" id="IPR042104">
    <property type="entry name" value="PKS_dehydratase_sf"/>
</dbReference>
<dbReference type="InterPro" id="IPR013217">
    <property type="entry name" value="Methyltransf_12"/>
</dbReference>
<dbReference type="GO" id="GO:0008168">
    <property type="term" value="F:methyltransferase activity"/>
    <property type="evidence" value="ECO:0007669"/>
    <property type="project" value="UniProtKB-KW"/>
</dbReference>
<dbReference type="Pfam" id="PF02801">
    <property type="entry name" value="Ketoacyl-synt_C"/>
    <property type="match status" value="1"/>
</dbReference>
<dbReference type="Pfam" id="PF00698">
    <property type="entry name" value="Acyl_transf_1"/>
    <property type="match status" value="1"/>
</dbReference>
<dbReference type="SMART" id="SM00825">
    <property type="entry name" value="PKS_KS"/>
    <property type="match status" value="1"/>
</dbReference>
<evidence type="ECO:0000256" key="1">
    <source>
        <dbReference type="ARBA" id="ARBA00004721"/>
    </source>
</evidence>
<dbReference type="CDD" id="cd02440">
    <property type="entry name" value="AdoMet_MTases"/>
    <property type="match status" value="1"/>
</dbReference>
<dbReference type="InterPro" id="IPR020807">
    <property type="entry name" value="PKS_DH"/>
</dbReference>
<dbReference type="SUPFAM" id="SSF47336">
    <property type="entry name" value="ACP-like"/>
    <property type="match status" value="2"/>
</dbReference>
<dbReference type="SUPFAM" id="SSF53474">
    <property type="entry name" value="alpha/beta-Hydrolases"/>
    <property type="match status" value="1"/>
</dbReference>
<feature type="transmembrane region" description="Helical" evidence="9">
    <location>
        <begin position="253"/>
        <end position="279"/>
    </location>
</feature>
<name>A0A8H6VE09_9EURO</name>
<dbReference type="InterPro" id="IPR049552">
    <property type="entry name" value="PKS_DH_N"/>
</dbReference>
<dbReference type="InterPro" id="IPR009081">
    <property type="entry name" value="PP-bd_ACP"/>
</dbReference>
<dbReference type="InterPro" id="IPR016036">
    <property type="entry name" value="Malonyl_transacylase_ACP-bd"/>
</dbReference>
<keyword evidence="3" id="KW-0597">Phosphoprotein</keyword>
<dbReference type="GO" id="GO:0008236">
    <property type="term" value="F:serine-type peptidase activity"/>
    <property type="evidence" value="ECO:0007669"/>
    <property type="project" value="InterPro"/>
</dbReference>
<feature type="active site" description="Proton donor; for dehydratase activity" evidence="7">
    <location>
        <position position="1504"/>
    </location>
</feature>
<dbReference type="Gene3D" id="3.40.366.10">
    <property type="entry name" value="Malonyl-Coenzyme A Acyl Carrier Protein, domain 2"/>
    <property type="match status" value="1"/>
</dbReference>
<sequence>MALQVFLPLSDLRILLLLPISLITIAIYRRFFHPLSHIPGPPLACVSSIFLYAICYWGVEGRVLLYYHEKYRTSVLRIAPNAVSLSDGEALHPIYVAGGGLPKDARYSNFRVDGHDTIFSARNTDYRDFRAKAVLPLFAPSRVRASCENDGVIAALVKKFVDRLEEEKAQTTPQMQQQFPGKLKEKRKKKVDILDLSSRLSIDVLTGYLFNNVYGGLDEQDEVDGDVDASTGTTTTAAQTPRRWANKLSATPFVLAIVAFSRFSLLPSWLFSIIFSALVGRVLSDEEVTTSLKRVDEFAARIMDPMSSYTDTYQSRLTAVGISRTETPNGGLISTGLLHEIALESILLEPCQWAQTVQSSMAHTGIDVDGIVSVGADTVVPRSITKSSSVPITKAESITNGVPRKLTNEQPLPQAIHHAESDIAVIGMACRYPNADSLEEFWKLISSGQSAIRRVPEDRFKPSEVKREPRGEFWGNFLRHPDQFDHRFFGLSGREAKFMDSQQRLIVSRSFPFGYRIYIGVGSVDYADNIASHDATAFSALGTLRAFISGRVSHNFGWSGPSITYDTACSSGAVAIHAAISALKANECSMAVAGGVNVITSPALFQNLAAASFLSPTGASKAFDAGANGYCRGEGAGLVVLKPLARALADGDPVLAVISGSAVNQGSNCSPITVPVSESQSALYKKALSVSRIHPDEVSFVEAHGTGTPVGDPIELESIRRTFGGPLRTHKLFVGSVKDNVGHTEAASGAASLIKTILMIQKRVIPKQANFTSLNPKIGPLEPDRMAVPLRTQPWTSPQRIAVVNNYGAAGSNAAIVVRDINEANNDLLIRNDAAASTPLAELPFFISAKTPESLRNYSMVLKCALPSIKEKHGPKASLNLAYNLSVKQNRTFEYNYTFTTANLDELAANLDLAGSSEFKKRPTDQRPVVLCIGGQSGRTVHLDEDLFRNSKILQKHLGDCDRTCRDLGLPTLFPTIFKDKPVEDLVNLHCMLFSLQYASAKAWLDSGLNVDTIVGHSFGQLTALVVADALSLSDGLLLISERARLIQTSWGDETGAMISIEGDMANVEHLLEGAQSRYPSFAADIACYNGPRTVVIAGDQPSIDAIEEVAKVKPFAVSLKLVRLKNTHAFHSRLVDGIVPGLTKVAEALEFKRPSFRIEACSRDQDWSQCIGAEQIVQHSRMPVYFRDAVERTSERLDSSIWVEAGSASPIISMVRRALTVADADNVHVFQAVDMRTPSAVSKLARATSNLWAAGVKVQYWLFHQSQKALYSWINLPPYQFQQTSHWLEYIPPSVASLEPAQTIAKDEPLLHSMNRTPDGVTFGVNCTHDMFKLCTEGHAVLGQSLCPASMYVEMAVQAVTQLSGGSVSGAAPSVRDLKISSPLSISTNRRVSLGLVPVNREQDTWEYAVISRGQQNAAHPITHATGIISLNLSKISFESSRMQSFQRLIVYQVFGQVVDYAPYFRGVEQIVSNDSEAVGTVSVPRDQPSIMKEATCDPITLDNFLQVAGIHVNCLSERNEDELYVCTELGELFLSERFLATRREMDSWSVYSTFERSSSKRLIDDIFVWDSKTGDLLVMFLGAVFQGVPKKLLAKTLATLNSNPNLTGSQNGQSAAQIKSMRMETNKLTQGVDIDTLVKTNGVTSSRNGDQSNRADMLQKVRELLSSVIDIPIDDVQPSATLAGLGIDSLMSTEVLNELKTRFDVAIQAADFLRMNDVQSLAEHLTTSAVVDESQIQVPHPKQAQSNGHENGNVSPIQQVQKLFGGLLGISDSEIVADALLSDLGVDSLMATEVLNEITKRFDVTITADELQDLQDIRSLANRLQELSSASNPPHPQRNGHSNHHLNGHVNGQRLGKASQAAESFTSIAHGSFTKIQRNFDKISTKTSFTDFYRYVYPSQMQLVVAYVVEAFRAMGSSLETLSAGESVNDITVLSKHHKVKNQIYRILEDQNIIQRDSKGKFVRTSVSLPQGPSERLHQEIVANFPQHAFEHNLLASTGSKLADCLTGRADPLAILFGSANARTLMENVYTHAPMFKNGTINLAQYLVDLFNNFTDETRPIHILELGAGTGGTTKHLIECLAATHRKFQYTFTDLSSSLVAAARKKFSHHDFMRYAVLNIEEEPPVQLQGQYDIVISTNCIHATKNLTRSCTNISKLLQPNGILCLVELTRNLFWFDLVFGLLEGWWLFEDGRQHALANENLWKKHLSMSNFRWIDWTVGRSDESSILRLITASPSNPTPVITTETVEFKRASDQSLQADIYYPQRVLDGQTMLPIALMIHGGGHIMLSRKDIRPPQTKILLDAGFLPVSVDYRLCPEMTLPEGPMQDVCDALSWARTTLPTLPLQRHDVRVDGDHVVAVGWSTGGHLALTLGFTAPQAGIRPPDATLAFYCPLDYEDPFWSRPNKPFSQDTEGKLQYDLLEGVFERPITAYNPSPAHRALDGWMAPNDPRSRIALHMNWKGRTLRVLLNKLSSDSGSSSDPTDDLPEPTLDRIQSVSPLAQIQKGAYRVPTFIIHGTKDDLIPWQQAMRTYEALRQKDVIAEVRILEGAAHLFDLYQSYKTDEKAIRVVQEGYEFLRRHFIR</sequence>
<dbReference type="SMART" id="SM00826">
    <property type="entry name" value="PKS_DH"/>
    <property type="match status" value="1"/>
</dbReference>
<dbReference type="CDD" id="cd00833">
    <property type="entry name" value="PKS"/>
    <property type="match status" value="1"/>
</dbReference>
<feature type="region of interest" description="Disordered" evidence="8">
    <location>
        <begin position="1829"/>
        <end position="1853"/>
    </location>
</feature>
<evidence type="ECO:0000313" key="14">
    <source>
        <dbReference type="Proteomes" id="UP000641853"/>
    </source>
</evidence>
<feature type="region of interest" description="N-terminal hotdog fold" evidence="7">
    <location>
        <begin position="1309"/>
        <end position="1433"/>
    </location>
</feature>
<dbReference type="PANTHER" id="PTHR43775:SF21">
    <property type="entry name" value="NON-REDUCING POLYKETIDE SYNTHASE AUSA-RELATED"/>
    <property type="match status" value="1"/>
</dbReference>
<dbReference type="GO" id="GO:0044550">
    <property type="term" value="P:secondary metabolite biosynthetic process"/>
    <property type="evidence" value="ECO:0007669"/>
    <property type="project" value="UniProtKB-ARBA"/>
</dbReference>
<dbReference type="PANTHER" id="PTHR43775">
    <property type="entry name" value="FATTY ACID SYNTHASE"/>
    <property type="match status" value="1"/>
</dbReference>
<dbReference type="PROSITE" id="PS52019">
    <property type="entry name" value="PKS_MFAS_DH"/>
    <property type="match status" value="1"/>
</dbReference>
<dbReference type="Gene3D" id="1.10.1200.10">
    <property type="entry name" value="ACP-like"/>
    <property type="match status" value="2"/>
</dbReference>
<dbReference type="Gene3D" id="1.10.630.10">
    <property type="entry name" value="Cytochrome P450"/>
    <property type="match status" value="1"/>
</dbReference>
<dbReference type="Pfam" id="PF00550">
    <property type="entry name" value="PP-binding"/>
    <property type="match status" value="2"/>
</dbReference>
<evidence type="ECO:0000259" key="10">
    <source>
        <dbReference type="PROSITE" id="PS50075"/>
    </source>
</evidence>
<feature type="domain" description="Carrier" evidence="10">
    <location>
        <begin position="1654"/>
        <end position="1731"/>
    </location>
</feature>
<dbReference type="GO" id="GO:0005506">
    <property type="term" value="F:iron ion binding"/>
    <property type="evidence" value="ECO:0007669"/>
    <property type="project" value="InterPro"/>
</dbReference>
<dbReference type="Pfam" id="PF21089">
    <property type="entry name" value="PKS_DH_N"/>
    <property type="match status" value="1"/>
</dbReference>
<dbReference type="SUPFAM" id="SSF53901">
    <property type="entry name" value="Thiolase-like"/>
    <property type="match status" value="1"/>
</dbReference>
<dbReference type="InterPro" id="IPR001375">
    <property type="entry name" value="Peptidase_S9_cat"/>
</dbReference>
<evidence type="ECO:0000256" key="8">
    <source>
        <dbReference type="SAM" id="MobiDB-lite"/>
    </source>
</evidence>
<evidence type="ECO:0000259" key="11">
    <source>
        <dbReference type="PROSITE" id="PS52004"/>
    </source>
</evidence>
<dbReference type="Gene3D" id="3.30.70.3290">
    <property type="match status" value="1"/>
</dbReference>
<feature type="domain" description="Ketosynthase family 3 (KS3)" evidence="11">
    <location>
        <begin position="420"/>
        <end position="820"/>
    </location>
</feature>
<evidence type="ECO:0000256" key="7">
    <source>
        <dbReference type="PROSITE-ProRule" id="PRU01363"/>
    </source>
</evidence>
<dbReference type="EMBL" id="JACBAG010001568">
    <property type="protein sequence ID" value="KAF7184709.1"/>
    <property type="molecule type" value="Genomic_DNA"/>
</dbReference>
<evidence type="ECO:0000256" key="6">
    <source>
        <dbReference type="ARBA" id="ARBA00023268"/>
    </source>
</evidence>
<dbReference type="InterPro" id="IPR050091">
    <property type="entry name" value="PKS_NRPS_Biosynth_Enz"/>
</dbReference>
<evidence type="ECO:0008006" key="15">
    <source>
        <dbReference type="Google" id="ProtNLM"/>
    </source>
</evidence>
<dbReference type="InterPro" id="IPR014031">
    <property type="entry name" value="Ketoacyl_synth_C"/>
</dbReference>
<dbReference type="SMART" id="SM00827">
    <property type="entry name" value="PKS_AT"/>
    <property type="match status" value="1"/>
</dbReference>
<protein>
    <recommendedName>
        <fullName evidence="15">Polyketide synthase</fullName>
    </recommendedName>
</protein>
<dbReference type="Pfam" id="PF00326">
    <property type="entry name" value="Peptidase_S9"/>
    <property type="match status" value="1"/>
</dbReference>
<keyword evidence="2" id="KW-0596">Phosphopantetheine</keyword>
<keyword evidence="9" id="KW-1133">Transmembrane helix</keyword>
<dbReference type="SMART" id="SM01294">
    <property type="entry name" value="PKS_PP_betabranch"/>
    <property type="match status" value="1"/>
</dbReference>
<dbReference type="InterPro" id="IPR020806">
    <property type="entry name" value="PKS_PP-bd"/>
</dbReference>
<dbReference type="InterPro" id="IPR006162">
    <property type="entry name" value="Ppantetheine_attach_site"/>
</dbReference>
<feature type="region of interest" description="C-terminal hotdog fold" evidence="7">
    <location>
        <begin position="1444"/>
        <end position="1596"/>
    </location>
</feature>
<dbReference type="SUPFAM" id="SSF55048">
    <property type="entry name" value="Probable ACP-binding domain of malonyl-CoA ACP transacylase"/>
    <property type="match status" value="1"/>
</dbReference>
<dbReference type="Proteomes" id="UP000641853">
    <property type="component" value="Unassembled WGS sequence"/>
</dbReference>
<dbReference type="SUPFAM" id="SSF53335">
    <property type="entry name" value="S-adenosyl-L-methionine-dependent methyltransferases"/>
    <property type="match status" value="1"/>
</dbReference>
<dbReference type="InterPro" id="IPR029063">
    <property type="entry name" value="SAM-dependent_MTases_sf"/>
</dbReference>
<dbReference type="Pfam" id="PF07859">
    <property type="entry name" value="Abhydrolase_3"/>
    <property type="match status" value="1"/>
</dbReference>
<dbReference type="InterPro" id="IPR036396">
    <property type="entry name" value="Cyt_P450_sf"/>
</dbReference>
<organism evidence="13 14">
    <name type="scientific">Aspergillus felis</name>
    <dbReference type="NCBI Taxonomy" id="1287682"/>
    <lineage>
        <taxon>Eukaryota</taxon>
        <taxon>Fungi</taxon>
        <taxon>Dikarya</taxon>
        <taxon>Ascomycota</taxon>
        <taxon>Pezizomycotina</taxon>
        <taxon>Eurotiomycetes</taxon>
        <taxon>Eurotiomycetidae</taxon>
        <taxon>Eurotiales</taxon>
        <taxon>Aspergillaceae</taxon>
        <taxon>Aspergillus</taxon>
        <taxon>Aspergillus subgen. Fumigati</taxon>
    </lineage>
</organism>
<dbReference type="Pfam" id="PF18558">
    <property type="entry name" value="HTH_51"/>
    <property type="match status" value="1"/>
</dbReference>
<dbReference type="InterPro" id="IPR014043">
    <property type="entry name" value="Acyl_transferase_dom"/>
</dbReference>
<dbReference type="InterPro" id="IPR001227">
    <property type="entry name" value="Ac_transferase_dom_sf"/>
</dbReference>
<dbReference type="InterPro" id="IPR041068">
    <property type="entry name" value="HTH_51"/>
</dbReference>
<comment type="caution">
    <text evidence="13">The sequence shown here is derived from an EMBL/GenBank/DDBJ whole genome shotgun (WGS) entry which is preliminary data.</text>
</comment>
<dbReference type="Pfam" id="PF14765">
    <property type="entry name" value="PS-DH"/>
    <property type="match status" value="1"/>
</dbReference>
<dbReference type="InterPro" id="IPR013094">
    <property type="entry name" value="AB_hydrolase_3"/>
</dbReference>
<accession>A0A8H6VE09</accession>
<dbReference type="GO" id="GO:0016705">
    <property type="term" value="F:oxidoreductase activity, acting on paired donors, with incorporation or reduction of molecular oxygen"/>
    <property type="evidence" value="ECO:0007669"/>
    <property type="project" value="InterPro"/>
</dbReference>
<dbReference type="InterPro" id="IPR036736">
    <property type="entry name" value="ACP-like_sf"/>
</dbReference>
<dbReference type="SUPFAM" id="SSF52151">
    <property type="entry name" value="FabD/lysophospholipase-like"/>
    <property type="match status" value="1"/>
</dbReference>
<dbReference type="GO" id="GO:0004497">
    <property type="term" value="F:monooxygenase activity"/>
    <property type="evidence" value="ECO:0007669"/>
    <property type="project" value="InterPro"/>
</dbReference>
<evidence type="ECO:0000256" key="2">
    <source>
        <dbReference type="ARBA" id="ARBA00022450"/>
    </source>
</evidence>
<evidence type="ECO:0000256" key="4">
    <source>
        <dbReference type="ARBA" id="ARBA00022603"/>
    </source>
</evidence>
<evidence type="ECO:0000256" key="5">
    <source>
        <dbReference type="ARBA" id="ARBA00022679"/>
    </source>
</evidence>
<dbReference type="InterPro" id="IPR029058">
    <property type="entry name" value="AB_hydrolase_fold"/>
</dbReference>
<dbReference type="InterPro" id="IPR049551">
    <property type="entry name" value="PKS_DH_C"/>
</dbReference>